<name>A0A0L8ANS6_9BACT</name>
<gene>
    <name evidence="1" type="ORF">OB69_04525</name>
</gene>
<dbReference type="Proteomes" id="UP000036908">
    <property type="component" value="Unassembled WGS sequence"/>
</dbReference>
<dbReference type="OrthoDB" id="4380123at2"/>
<dbReference type="RefSeq" id="WP_053222510.1">
    <property type="nucleotide sequence ID" value="NZ_JSVA01000005.1"/>
</dbReference>
<evidence type="ECO:0000313" key="1">
    <source>
        <dbReference type="EMBL" id="KOF03827.1"/>
    </source>
</evidence>
<evidence type="ECO:0008006" key="3">
    <source>
        <dbReference type="Google" id="ProtNLM"/>
    </source>
</evidence>
<dbReference type="Pfam" id="PF05742">
    <property type="entry name" value="TANGO2"/>
    <property type="match status" value="1"/>
</dbReference>
<dbReference type="InterPro" id="IPR008551">
    <property type="entry name" value="TANGO2"/>
</dbReference>
<keyword evidence="2" id="KW-1185">Reference proteome</keyword>
<organism evidence="1 2">
    <name type="scientific">Roseivirga seohaensis subsp. aquiponti</name>
    <dbReference type="NCBI Taxonomy" id="1566026"/>
    <lineage>
        <taxon>Bacteria</taxon>
        <taxon>Pseudomonadati</taxon>
        <taxon>Bacteroidota</taxon>
        <taxon>Cytophagia</taxon>
        <taxon>Cytophagales</taxon>
        <taxon>Roseivirgaceae</taxon>
        <taxon>Roseivirga</taxon>
    </lineage>
</organism>
<proteinExistence type="predicted"/>
<evidence type="ECO:0000313" key="2">
    <source>
        <dbReference type="Proteomes" id="UP000036908"/>
    </source>
</evidence>
<sequence>MCTVTFLPKGASSYILTSNRDETPKRAAHAPQAYEVHGKEIFFPKDPLAGGTWIATDKKQFTLCLLNGAFEKHHHKPPYKLSRGIMLLDFFKYSNVQHFVDQYNFKGIEPFTLILIEENGNLSATELVWDENDLHVKPLDATQPHIWSSSTLYPEAVRDERRHWFKLWLETHNTFVQKEIIDFHKTGGKGDEWNDFVMNREGKVQTVSVTSIEKNSDYNMVYEDLLG</sequence>
<dbReference type="AlphaFoldDB" id="A0A0L8ANS6"/>
<dbReference type="PATRIC" id="fig|1566026.4.peg.2727"/>
<accession>A0A0L8ANS6</accession>
<dbReference type="EMBL" id="JSVA01000005">
    <property type="protein sequence ID" value="KOF03827.1"/>
    <property type="molecule type" value="Genomic_DNA"/>
</dbReference>
<reference evidence="2" key="1">
    <citation type="submission" date="2014-11" db="EMBL/GenBank/DDBJ databases">
        <title>Genome sequencing of Roseivirga sp. D-25.</title>
        <authorList>
            <person name="Selvaratnam C."/>
            <person name="Thevarajoo S."/>
            <person name="Goh K.M."/>
            <person name="Eee R."/>
            <person name="Chan K.-G."/>
            <person name="Chong C.S."/>
        </authorList>
    </citation>
    <scope>NUCLEOTIDE SEQUENCE [LARGE SCALE GENOMIC DNA]</scope>
    <source>
        <strain evidence="2">D-25</strain>
    </source>
</reference>
<protein>
    <recommendedName>
        <fullName evidence="3">Transport and Golgi organization protein 2</fullName>
    </recommendedName>
</protein>
<comment type="caution">
    <text evidence="1">The sequence shown here is derived from an EMBL/GenBank/DDBJ whole genome shotgun (WGS) entry which is preliminary data.</text>
</comment>